<dbReference type="EMBL" id="JN968479">
    <property type="protein sequence ID" value="AFD02289.1"/>
    <property type="molecule type" value="Genomic_DNA"/>
</dbReference>
<dbReference type="Proteomes" id="UP000007576">
    <property type="component" value="Segment"/>
</dbReference>
<reference evidence="1 2" key="1">
    <citation type="journal article" date="2012" name="J. Virol.">
        <title>Closely related archaeal Haloarcula hispanica icosahedral viruses HHIV-2 and SH1 have nonhomologous genes encoding host recognition functions.</title>
        <authorList>
            <person name="Jaakkola S.T."/>
            <person name="Penttinen R.K."/>
            <person name="Vilen S.T."/>
            <person name="Jalasvuori M."/>
            <person name="Ronnholm G."/>
            <person name="Bamford J.K."/>
            <person name="Bamford D.H."/>
            <person name="Oksanen H.M."/>
        </authorList>
    </citation>
    <scope>NUCLEOTIDE SEQUENCE [LARGE SCALE GENOMIC DNA]</scope>
</reference>
<dbReference type="GeneID" id="14517139"/>
<name>H9AZW4_9VIRU</name>
<dbReference type="RefSeq" id="YP_005352794.1">
    <property type="nucleotide sequence ID" value="NC_016989.1"/>
</dbReference>
<dbReference type="KEGG" id="vg:14517139"/>
<keyword evidence="2" id="KW-1185">Reference proteome</keyword>
<sequence>MIDVDLSRSAEDSMAEASADLGRVGWVRSKAAAALLLAGLLVMPQALREQSVDLAESAEAEDESERPKWHE</sequence>
<evidence type="ECO:0000313" key="2">
    <source>
        <dbReference type="Proteomes" id="UP000007576"/>
    </source>
</evidence>
<evidence type="ECO:0000313" key="1">
    <source>
        <dbReference type="EMBL" id="AFD02289.1"/>
    </source>
</evidence>
<accession>H9AZW4</accession>
<protein>
    <submittedName>
        <fullName evidence="1">Uncharacterized protein</fullName>
    </submittedName>
</protein>
<organism evidence="1 2">
    <name type="scientific">Haloarcula hispanica icosahedral virus 2</name>
    <dbReference type="NCBI Taxonomy" id="1154689"/>
    <lineage>
        <taxon>Viruses</taxon>
        <taxon>Singelaviria</taxon>
        <taxon>Helvetiavirae</taxon>
        <taxon>Dividoviricota</taxon>
        <taxon>Laserviricetes</taxon>
        <taxon>Halopanivirales</taxon>
        <taxon>Sphaerolipoviridae</taxon>
        <taxon>Alphasphaerolipovirus</taxon>
        <taxon>Alphasphaerolipovirus helsinkii</taxon>
    </lineage>
</organism>
<proteinExistence type="predicted"/>